<sequence>MKKYSLEISEDEAIILFEFFARFADTNRLNFKHPSEYITIQQVAAKVEKTTSAMFKEDYKEILSKAQKRISNGFEGNLPNDNAQVGWIHKIISDYFWPEFIDINGMIFIKSEYSKVAKIPTDPIEAECFINHLHILDLFTHSADLPDEPFWDTEHPDFKDAWNIGKHISEMWKEKLERDFPMNNFRIYLTKSDNPIVRFHKVRKNHINWFDKESNSNQSENEKNKIIIIE</sequence>
<proteinExistence type="predicted"/>
<comment type="caution">
    <text evidence="1">The sequence shown here is derived from an EMBL/GenBank/DDBJ whole genome shotgun (WGS) entry which is preliminary data.</text>
</comment>
<accession>A0ABY2NZ65</accession>
<name>A0ABY2NZ65_9LEPT</name>
<evidence type="ECO:0000313" key="1">
    <source>
        <dbReference type="EMBL" id="TGM74765.1"/>
    </source>
</evidence>
<dbReference type="Proteomes" id="UP000297940">
    <property type="component" value="Unassembled WGS sequence"/>
</dbReference>
<organism evidence="1 2">
    <name type="scientific">Leptospira mtsangambouensis</name>
    <dbReference type="NCBI Taxonomy" id="2484912"/>
    <lineage>
        <taxon>Bacteria</taxon>
        <taxon>Pseudomonadati</taxon>
        <taxon>Spirochaetota</taxon>
        <taxon>Spirochaetia</taxon>
        <taxon>Leptospirales</taxon>
        <taxon>Leptospiraceae</taxon>
        <taxon>Leptospira</taxon>
    </lineage>
</organism>
<dbReference type="RefSeq" id="WP_135694679.1">
    <property type="nucleotide sequence ID" value="NZ_RQHK01000007.1"/>
</dbReference>
<keyword evidence="2" id="KW-1185">Reference proteome</keyword>
<gene>
    <name evidence="1" type="ORF">EHR01_10135</name>
</gene>
<protein>
    <submittedName>
        <fullName evidence="1">Uncharacterized protein</fullName>
    </submittedName>
</protein>
<reference evidence="2" key="1">
    <citation type="journal article" date="2019" name="PLoS Negl. Trop. Dis.">
        <title>Revisiting the worldwide diversity of Leptospira species in the environment.</title>
        <authorList>
            <person name="Vincent A.T."/>
            <person name="Schiettekatte O."/>
            <person name="Bourhy P."/>
            <person name="Veyrier F.J."/>
            <person name="Picardeau M."/>
        </authorList>
    </citation>
    <scope>NUCLEOTIDE SEQUENCE [LARGE SCALE GENOMIC DNA]</scope>
    <source>
        <strain evidence="2">201601298</strain>
    </source>
</reference>
<dbReference type="EMBL" id="RQHK01000007">
    <property type="protein sequence ID" value="TGM74765.1"/>
    <property type="molecule type" value="Genomic_DNA"/>
</dbReference>
<evidence type="ECO:0000313" key="2">
    <source>
        <dbReference type="Proteomes" id="UP000297940"/>
    </source>
</evidence>